<dbReference type="RefSeq" id="WP_381513041.1">
    <property type="nucleotide sequence ID" value="NZ_JBHUEL010000007.1"/>
</dbReference>
<protein>
    <submittedName>
        <fullName evidence="1">Uncharacterized protein</fullName>
    </submittedName>
</protein>
<sequence length="297" mass="34757">MYEKMLYGRRVLYFRYAPPVTNLDDTSARDTQPPYPNAPGYMWSVYYYWWAFLRLSERYKQCCDNAGEGELADLYTYFGDVRSDDFMRWWTKGGHTRESKLRMHTGRRLFSQGVRYPIREINDPMLDKELGADRIVLSIPIGTDLKRMTAEFQQLMRPIVEDRIRAFGEKKGEALFEVTSKNPSLKSLYKSLTAWEAKQNFPNLKQYELAKKLGITAAFSGDEGDVNHKIAVSTELKRRLDKAKLLIRNVERGRFPDFTDYEKPGKLVELPRALRDKVTKPMKPVFETEDFEEPTLI</sequence>
<gene>
    <name evidence="1" type="ORF">ACFSAG_07430</name>
</gene>
<dbReference type="Proteomes" id="UP001597215">
    <property type="component" value="Unassembled WGS sequence"/>
</dbReference>
<dbReference type="EMBL" id="JBHUEL010000007">
    <property type="protein sequence ID" value="MFD1766672.1"/>
    <property type="molecule type" value="Genomic_DNA"/>
</dbReference>
<evidence type="ECO:0000313" key="1">
    <source>
        <dbReference type="EMBL" id="MFD1766672.1"/>
    </source>
</evidence>
<proteinExistence type="predicted"/>
<name>A0ABW4MGM8_9SPHN</name>
<organism evidence="1 2">
    <name type="scientific">Sphingorhabdus buctiana</name>
    <dbReference type="NCBI Taxonomy" id="1508805"/>
    <lineage>
        <taxon>Bacteria</taxon>
        <taxon>Pseudomonadati</taxon>
        <taxon>Pseudomonadota</taxon>
        <taxon>Alphaproteobacteria</taxon>
        <taxon>Sphingomonadales</taxon>
        <taxon>Sphingomonadaceae</taxon>
        <taxon>Sphingorhabdus</taxon>
    </lineage>
</organism>
<comment type="caution">
    <text evidence="1">The sequence shown here is derived from an EMBL/GenBank/DDBJ whole genome shotgun (WGS) entry which is preliminary data.</text>
</comment>
<keyword evidence="2" id="KW-1185">Reference proteome</keyword>
<accession>A0ABW4MGM8</accession>
<evidence type="ECO:0000313" key="2">
    <source>
        <dbReference type="Proteomes" id="UP001597215"/>
    </source>
</evidence>
<reference evidence="2" key="1">
    <citation type="journal article" date="2019" name="Int. J. Syst. Evol. Microbiol.">
        <title>The Global Catalogue of Microorganisms (GCM) 10K type strain sequencing project: providing services to taxonomists for standard genome sequencing and annotation.</title>
        <authorList>
            <consortium name="The Broad Institute Genomics Platform"/>
            <consortium name="The Broad Institute Genome Sequencing Center for Infectious Disease"/>
            <person name="Wu L."/>
            <person name="Ma J."/>
        </authorList>
    </citation>
    <scope>NUCLEOTIDE SEQUENCE [LARGE SCALE GENOMIC DNA]</scope>
    <source>
        <strain evidence="2">CGMCC 1.12449</strain>
    </source>
</reference>